<dbReference type="AlphaFoldDB" id="A0A0V1EC22"/>
<evidence type="ECO:0000313" key="2">
    <source>
        <dbReference type="Proteomes" id="UP000054995"/>
    </source>
</evidence>
<evidence type="ECO:0000313" key="1">
    <source>
        <dbReference type="EMBL" id="KRY71374.1"/>
    </source>
</evidence>
<reference evidence="1 2" key="1">
    <citation type="submission" date="2015-01" db="EMBL/GenBank/DDBJ databases">
        <title>Evolution of Trichinella species and genotypes.</title>
        <authorList>
            <person name="Korhonen P.K."/>
            <person name="Edoardo P."/>
            <person name="Giuseppe L.R."/>
            <person name="Gasser R.B."/>
        </authorList>
    </citation>
    <scope>NUCLEOTIDE SEQUENCE [LARGE SCALE GENOMIC DNA]</scope>
    <source>
        <strain evidence="1">ISS470</strain>
    </source>
</reference>
<accession>A0A0V1EC22</accession>
<gene>
    <name evidence="1" type="ORF">T4D_711</name>
</gene>
<sequence>MATNNETDNVSFIPITMINYCGREKKQRHGNKQALISAMIVIVGKLK</sequence>
<keyword evidence="2" id="KW-1185">Reference proteome</keyword>
<dbReference type="EMBL" id="JYDT01001056">
    <property type="protein sequence ID" value="KRY71374.1"/>
    <property type="molecule type" value="Genomic_DNA"/>
</dbReference>
<organism evidence="1 2">
    <name type="scientific">Trichinella pseudospiralis</name>
    <name type="common">Parasitic roundworm</name>
    <dbReference type="NCBI Taxonomy" id="6337"/>
    <lineage>
        <taxon>Eukaryota</taxon>
        <taxon>Metazoa</taxon>
        <taxon>Ecdysozoa</taxon>
        <taxon>Nematoda</taxon>
        <taxon>Enoplea</taxon>
        <taxon>Dorylaimia</taxon>
        <taxon>Trichinellida</taxon>
        <taxon>Trichinellidae</taxon>
        <taxon>Trichinella</taxon>
    </lineage>
</organism>
<protein>
    <submittedName>
        <fullName evidence="1">Uncharacterized protein</fullName>
    </submittedName>
</protein>
<dbReference type="Proteomes" id="UP000054995">
    <property type="component" value="Unassembled WGS sequence"/>
</dbReference>
<name>A0A0V1EC22_TRIPS</name>
<proteinExistence type="predicted"/>
<comment type="caution">
    <text evidence="1">The sequence shown here is derived from an EMBL/GenBank/DDBJ whole genome shotgun (WGS) entry which is preliminary data.</text>
</comment>